<organism evidence="1 2">
    <name type="scientific">Periconia digitata</name>
    <dbReference type="NCBI Taxonomy" id="1303443"/>
    <lineage>
        <taxon>Eukaryota</taxon>
        <taxon>Fungi</taxon>
        <taxon>Dikarya</taxon>
        <taxon>Ascomycota</taxon>
        <taxon>Pezizomycotina</taxon>
        <taxon>Dothideomycetes</taxon>
        <taxon>Pleosporomycetidae</taxon>
        <taxon>Pleosporales</taxon>
        <taxon>Massarineae</taxon>
        <taxon>Periconiaceae</taxon>
        <taxon>Periconia</taxon>
    </lineage>
</organism>
<sequence length="262" mass="30303">MRTENNQSRYEKVQSFSNTENMYFPIGLLIVTLAPLIQVNASPLTEETKRYITPNGTEVFDPRPHGQSPVYTHDRWPRTLFVERDETPTECTEFPDRHGISVEYLFNQDNYTVYCWQNSTVYDPAGKVFVRTIQDCYLDEYDLVAEDIDFVEELPKCGPVKPYMIYNSFLLWNSTPEDTAHYTLPCWREPNTKSQSLETAATGPHLYCSVEGEKYGNSTKWWESARLEDYKKCYFPDDMFYEGHNQTSGIFGQMSGSGGPCP</sequence>
<dbReference type="AlphaFoldDB" id="A0A9W4UK43"/>
<proteinExistence type="predicted"/>
<evidence type="ECO:0000313" key="2">
    <source>
        <dbReference type="Proteomes" id="UP001152607"/>
    </source>
</evidence>
<accession>A0A9W4UK43</accession>
<gene>
    <name evidence="1" type="ORF">PDIGIT_LOCUS10547</name>
</gene>
<protein>
    <submittedName>
        <fullName evidence="1">Uncharacterized protein</fullName>
    </submittedName>
</protein>
<keyword evidence="2" id="KW-1185">Reference proteome</keyword>
<reference evidence="1" key="1">
    <citation type="submission" date="2023-01" db="EMBL/GenBank/DDBJ databases">
        <authorList>
            <person name="Van Ghelder C."/>
            <person name="Rancurel C."/>
        </authorList>
    </citation>
    <scope>NUCLEOTIDE SEQUENCE</scope>
    <source>
        <strain evidence="1">CNCM I-4278</strain>
    </source>
</reference>
<dbReference type="OrthoDB" id="5358886at2759"/>
<name>A0A9W4UK43_9PLEO</name>
<dbReference type="EMBL" id="CAOQHR010000007">
    <property type="protein sequence ID" value="CAI6337435.1"/>
    <property type="molecule type" value="Genomic_DNA"/>
</dbReference>
<comment type="caution">
    <text evidence="1">The sequence shown here is derived from an EMBL/GenBank/DDBJ whole genome shotgun (WGS) entry which is preliminary data.</text>
</comment>
<dbReference type="Proteomes" id="UP001152607">
    <property type="component" value="Unassembled WGS sequence"/>
</dbReference>
<evidence type="ECO:0000313" key="1">
    <source>
        <dbReference type="EMBL" id="CAI6337435.1"/>
    </source>
</evidence>